<dbReference type="PANTHER" id="PTHR34009:SF2">
    <property type="entry name" value="PROTEIN STAR"/>
    <property type="match status" value="1"/>
</dbReference>
<keyword evidence="2" id="KW-0489">Methyltransferase</keyword>
<dbReference type="GO" id="GO:0032259">
    <property type="term" value="P:methylation"/>
    <property type="evidence" value="ECO:0007669"/>
    <property type="project" value="UniProtKB-KW"/>
</dbReference>
<keyword evidence="2" id="KW-0808">Transferase</keyword>
<dbReference type="EMBL" id="MT141440">
    <property type="protein sequence ID" value="QJA61384.1"/>
    <property type="molecule type" value="Genomic_DNA"/>
</dbReference>
<dbReference type="Pfam" id="PF05050">
    <property type="entry name" value="Methyltransf_21"/>
    <property type="match status" value="1"/>
</dbReference>
<dbReference type="AlphaFoldDB" id="A0A6M3IVL0"/>
<dbReference type="GO" id="GO:0005794">
    <property type="term" value="C:Golgi apparatus"/>
    <property type="evidence" value="ECO:0007669"/>
    <property type="project" value="TreeGrafter"/>
</dbReference>
<evidence type="ECO:0000259" key="1">
    <source>
        <dbReference type="Pfam" id="PF05050"/>
    </source>
</evidence>
<protein>
    <submittedName>
        <fullName evidence="2">Putative methyltransferase</fullName>
    </submittedName>
</protein>
<dbReference type="GO" id="GO:0005886">
    <property type="term" value="C:plasma membrane"/>
    <property type="evidence" value="ECO:0007669"/>
    <property type="project" value="TreeGrafter"/>
</dbReference>
<dbReference type="InterPro" id="IPR006342">
    <property type="entry name" value="FkbM_mtfrase"/>
</dbReference>
<dbReference type="InterPro" id="IPR029063">
    <property type="entry name" value="SAM-dependent_MTases_sf"/>
</dbReference>
<name>A0A6M3IVL0_9ZZZZ</name>
<evidence type="ECO:0000313" key="2">
    <source>
        <dbReference type="EMBL" id="QJA61384.1"/>
    </source>
</evidence>
<dbReference type="SUPFAM" id="SSF53335">
    <property type="entry name" value="S-adenosyl-L-methionine-dependent methyltransferases"/>
    <property type="match status" value="1"/>
</dbReference>
<dbReference type="GO" id="GO:0016197">
    <property type="term" value="P:endosomal transport"/>
    <property type="evidence" value="ECO:0007669"/>
    <property type="project" value="TreeGrafter"/>
</dbReference>
<gene>
    <name evidence="2" type="ORF">MM415B00949_0008</name>
</gene>
<organism evidence="2">
    <name type="scientific">viral metagenome</name>
    <dbReference type="NCBI Taxonomy" id="1070528"/>
    <lineage>
        <taxon>unclassified sequences</taxon>
        <taxon>metagenomes</taxon>
        <taxon>organismal metagenomes</taxon>
    </lineage>
</organism>
<feature type="domain" description="Methyltransferase FkbM" evidence="1">
    <location>
        <begin position="32"/>
        <end position="195"/>
    </location>
</feature>
<dbReference type="PANTHER" id="PTHR34009">
    <property type="entry name" value="PROTEIN STAR"/>
    <property type="match status" value="1"/>
</dbReference>
<dbReference type="Gene3D" id="3.40.50.150">
    <property type="entry name" value="Vaccinia Virus protein VP39"/>
    <property type="match status" value="1"/>
</dbReference>
<dbReference type="GO" id="GO:0031902">
    <property type="term" value="C:late endosome membrane"/>
    <property type="evidence" value="ECO:0007669"/>
    <property type="project" value="TreeGrafter"/>
</dbReference>
<proteinExistence type="predicted"/>
<reference evidence="2" key="1">
    <citation type="submission" date="2020-03" db="EMBL/GenBank/DDBJ databases">
        <title>The deep terrestrial virosphere.</title>
        <authorList>
            <person name="Holmfeldt K."/>
            <person name="Nilsson E."/>
            <person name="Simone D."/>
            <person name="Lopez-Fernandez M."/>
            <person name="Wu X."/>
            <person name="de Brujin I."/>
            <person name="Lundin D."/>
            <person name="Andersson A."/>
            <person name="Bertilsson S."/>
            <person name="Dopson M."/>
        </authorList>
    </citation>
    <scope>NUCLEOTIDE SEQUENCE</scope>
    <source>
        <strain evidence="2">MM415B00949</strain>
    </source>
</reference>
<dbReference type="InterPro" id="IPR053202">
    <property type="entry name" value="EGF_Rcpt_Signaling_Reg"/>
</dbReference>
<sequence length="227" mass="25478">MPNKYYGQWNPRADEVLHENYFKAIRNGFFVDCGAGDGVIDSNTKFFEDSLDWTGVCIEPSPVSFNQLTNRRPNTKNLMLGLSDHDGTITFTEAVNSSNFSGGAVKYHPRLKAFVSACGYNFKDITIETMRYDTLLVRLSIIKVNLLSIDVEGYEASVIAGMSGATILPDVICIEYTCVGIQRAKRLLAELGYRFDFVSFNNAYFSRGLPIKEWFGTTDIMGCFEDE</sequence>
<dbReference type="GO" id="GO:0006888">
    <property type="term" value="P:endoplasmic reticulum to Golgi vesicle-mediated transport"/>
    <property type="evidence" value="ECO:0007669"/>
    <property type="project" value="TreeGrafter"/>
</dbReference>
<accession>A0A6M3IVL0</accession>
<dbReference type="NCBIfam" id="TIGR01444">
    <property type="entry name" value="fkbM_fam"/>
    <property type="match status" value="1"/>
</dbReference>
<dbReference type="GO" id="GO:0008168">
    <property type="term" value="F:methyltransferase activity"/>
    <property type="evidence" value="ECO:0007669"/>
    <property type="project" value="UniProtKB-KW"/>
</dbReference>
<dbReference type="GO" id="GO:0005789">
    <property type="term" value="C:endoplasmic reticulum membrane"/>
    <property type="evidence" value="ECO:0007669"/>
    <property type="project" value="TreeGrafter"/>
</dbReference>